<accession>A0A508X129</accession>
<proteinExistence type="predicted"/>
<dbReference type="Proteomes" id="UP000507954">
    <property type="component" value="Unassembled WGS sequence"/>
</dbReference>
<protein>
    <submittedName>
        <fullName evidence="1">Uncharacterized protein</fullName>
    </submittedName>
</protein>
<organism evidence="1">
    <name type="scientific">Sinorhizobium medicae</name>
    <dbReference type="NCBI Taxonomy" id="110321"/>
    <lineage>
        <taxon>Bacteria</taxon>
        <taxon>Pseudomonadati</taxon>
        <taxon>Pseudomonadota</taxon>
        <taxon>Alphaproteobacteria</taxon>
        <taxon>Hyphomicrobiales</taxon>
        <taxon>Rhizobiaceae</taxon>
        <taxon>Sinorhizobium/Ensifer group</taxon>
        <taxon>Sinorhizobium</taxon>
    </lineage>
</organism>
<gene>
    <name evidence="1" type="ORF">EMEDMD4_500118</name>
</gene>
<evidence type="ECO:0000313" key="1">
    <source>
        <dbReference type="EMBL" id="VTZ63562.1"/>
    </source>
</evidence>
<name>A0A508X129_9HYPH</name>
<reference evidence="1" key="1">
    <citation type="submission" date="2019-06" db="EMBL/GenBank/DDBJ databases">
        <authorList>
            <person name="Le Quere A."/>
            <person name="Colella S."/>
        </authorList>
    </citation>
    <scope>NUCLEOTIDE SEQUENCE</scope>
    <source>
        <strain evidence="1">EmedicaeMD41</strain>
    </source>
</reference>
<dbReference type="EMBL" id="CABFNB010000118">
    <property type="protein sequence ID" value="VTZ63562.1"/>
    <property type="molecule type" value="Genomic_DNA"/>
</dbReference>
<dbReference type="AlphaFoldDB" id="A0A508X129"/>
<sequence>MCASKLSIEKHVNKHLHIVEERGIYAYPQENFLGMRAWSVFPIFAPATIGDYI</sequence>